<proteinExistence type="inferred from homology"/>
<gene>
    <name evidence="5" type="ORF">ACFFQA_26580</name>
</gene>
<dbReference type="InterPro" id="IPR001254">
    <property type="entry name" value="Trypsin_dom"/>
</dbReference>
<evidence type="ECO:0000256" key="3">
    <source>
        <dbReference type="SAM" id="SignalP"/>
    </source>
</evidence>
<dbReference type="InterPro" id="IPR043504">
    <property type="entry name" value="Peptidase_S1_PA_chymotrypsin"/>
</dbReference>
<dbReference type="InterPro" id="IPR018114">
    <property type="entry name" value="TRYPSIN_HIS"/>
</dbReference>
<feature type="signal peptide" evidence="3">
    <location>
        <begin position="1"/>
        <end position="30"/>
    </location>
</feature>
<keyword evidence="2" id="KW-1015">Disulfide bond</keyword>
<feature type="chain" id="PRO_5047184178" evidence="3">
    <location>
        <begin position="31"/>
        <end position="265"/>
    </location>
</feature>
<evidence type="ECO:0000259" key="4">
    <source>
        <dbReference type="PROSITE" id="PS50240"/>
    </source>
</evidence>
<dbReference type="Pfam" id="PF00089">
    <property type="entry name" value="Trypsin"/>
    <property type="match status" value="1"/>
</dbReference>
<evidence type="ECO:0000256" key="1">
    <source>
        <dbReference type="ARBA" id="ARBA00007664"/>
    </source>
</evidence>
<comment type="similarity">
    <text evidence="1">Belongs to the peptidase S1 family.</text>
</comment>
<name>A0ABV6A6H3_9PSEU</name>
<reference evidence="5 6" key="1">
    <citation type="submission" date="2024-09" db="EMBL/GenBank/DDBJ databases">
        <authorList>
            <person name="Sun Q."/>
            <person name="Mori K."/>
        </authorList>
    </citation>
    <scope>NUCLEOTIDE SEQUENCE [LARGE SCALE GENOMIC DNA]</scope>
    <source>
        <strain evidence="5 6">TBRC 7907</strain>
    </source>
</reference>
<dbReference type="InterPro" id="IPR009003">
    <property type="entry name" value="Peptidase_S1_PA"/>
</dbReference>
<dbReference type="PANTHER" id="PTHR24276:SF98">
    <property type="entry name" value="FI18310P1-RELATED"/>
    <property type="match status" value="1"/>
</dbReference>
<dbReference type="InterPro" id="IPR050430">
    <property type="entry name" value="Peptidase_S1"/>
</dbReference>
<organism evidence="5 6">
    <name type="scientific">Allokutzneria oryzae</name>
    <dbReference type="NCBI Taxonomy" id="1378989"/>
    <lineage>
        <taxon>Bacteria</taxon>
        <taxon>Bacillati</taxon>
        <taxon>Actinomycetota</taxon>
        <taxon>Actinomycetes</taxon>
        <taxon>Pseudonocardiales</taxon>
        <taxon>Pseudonocardiaceae</taxon>
        <taxon>Allokutzneria</taxon>
    </lineage>
</organism>
<keyword evidence="3" id="KW-0732">Signal</keyword>
<dbReference type="CDD" id="cd00190">
    <property type="entry name" value="Tryp_SPc"/>
    <property type="match status" value="1"/>
</dbReference>
<dbReference type="InterPro" id="IPR001314">
    <property type="entry name" value="Peptidase_S1A"/>
</dbReference>
<dbReference type="Gene3D" id="2.40.10.10">
    <property type="entry name" value="Trypsin-like serine proteases"/>
    <property type="match status" value="1"/>
</dbReference>
<dbReference type="SUPFAM" id="SSF50494">
    <property type="entry name" value="Trypsin-like serine proteases"/>
    <property type="match status" value="1"/>
</dbReference>
<evidence type="ECO:0000313" key="6">
    <source>
        <dbReference type="Proteomes" id="UP001589693"/>
    </source>
</evidence>
<dbReference type="SMART" id="SM00020">
    <property type="entry name" value="Tryp_SPc"/>
    <property type="match status" value="1"/>
</dbReference>
<dbReference type="PROSITE" id="PS51318">
    <property type="entry name" value="TAT"/>
    <property type="match status" value="1"/>
</dbReference>
<dbReference type="PROSITE" id="PS50240">
    <property type="entry name" value="TRYPSIN_DOM"/>
    <property type="match status" value="1"/>
</dbReference>
<sequence length="265" mass="27063">MSSLRHLVRFFGVAAAATTLGLAATATATAAPAAPSETLSPMIVGGGAATTQQYPWTVALMYNGTQWCGGTLVTANKVVTAAHCTSGKAASSWQVLAGRTDLRTNEGVAAKVTKVWQHPNYRGVTQGDDVAVLTLDRNLPYKTLPLATTANNDLYATGTVAKTLGWGDTTGNGTYSSTLNQVDVPLTSDKTCAAGYGADYKSSAMVCAGYPNGGKDSCQADSGGPLVAGGRLIGVVSWGEGCALAGKPGVYARVSSYASLISQQL</sequence>
<dbReference type="GO" id="GO:0016787">
    <property type="term" value="F:hydrolase activity"/>
    <property type="evidence" value="ECO:0007669"/>
    <property type="project" value="UniProtKB-KW"/>
</dbReference>
<dbReference type="RefSeq" id="WP_377857818.1">
    <property type="nucleotide sequence ID" value="NZ_JBHLZU010000021.1"/>
</dbReference>
<keyword evidence="5" id="KW-0378">Hydrolase</keyword>
<keyword evidence="6" id="KW-1185">Reference proteome</keyword>
<comment type="caution">
    <text evidence="5">The sequence shown here is derived from an EMBL/GenBank/DDBJ whole genome shotgun (WGS) entry which is preliminary data.</text>
</comment>
<dbReference type="InterPro" id="IPR006311">
    <property type="entry name" value="TAT_signal"/>
</dbReference>
<protein>
    <submittedName>
        <fullName evidence="5">Trypsin-like serine protease</fullName>
        <ecNumber evidence="5">3.4.21.-</ecNumber>
    </submittedName>
</protein>
<evidence type="ECO:0000313" key="5">
    <source>
        <dbReference type="EMBL" id="MFB9907514.1"/>
    </source>
</evidence>
<dbReference type="PROSITE" id="PS00134">
    <property type="entry name" value="TRYPSIN_HIS"/>
    <property type="match status" value="1"/>
</dbReference>
<feature type="domain" description="Peptidase S1" evidence="4">
    <location>
        <begin position="43"/>
        <end position="265"/>
    </location>
</feature>
<dbReference type="EC" id="3.4.21.-" evidence="5"/>
<evidence type="ECO:0000256" key="2">
    <source>
        <dbReference type="ARBA" id="ARBA00023157"/>
    </source>
</evidence>
<accession>A0ABV6A6H3</accession>
<dbReference type="PANTHER" id="PTHR24276">
    <property type="entry name" value="POLYSERASE-RELATED"/>
    <property type="match status" value="1"/>
</dbReference>
<dbReference type="Proteomes" id="UP001589693">
    <property type="component" value="Unassembled WGS sequence"/>
</dbReference>
<dbReference type="PRINTS" id="PR00722">
    <property type="entry name" value="CHYMOTRYPSIN"/>
</dbReference>
<dbReference type="EMBL" id="JBHLZU010000021">
    <property type="protein sequence ID" value="MFB9907514.1"/>
    <property type="molecule type" value="Genomic_DNA"/>
</dbReference>